<dbReference type="SMART" id="SM00460">
    <property type="entry name" value="TGc"/>
    <property type="match status" value="1"/>
</dbReference>
<dbReference type="EMBL" id="FNIE01000009">
    <property type="protein sequence ID" value="SDO40121.1"/>
    <property type="molecule type" value="Genomic_DNA"/>
</dbReference>
<dbReference type="RefSeq" id="WP_093786161.1">
    <property type="nucleotide sequence ID" value="NZ_FNIE01000009.1"/>
</dbReference>
<name>A0A1H0J9X0_9ACTN</name>
<dbReference type="Proteomes" id="UP000199341">
    <property type="component" value="Unassembled WGS sequence"/>
</dbReference>
<sequence>MAAHVLGREAAAFYTAQSTVSDPGALVGWYADLPRDPGKLARVVRDVMVHRVEGEQFGIPIPEDRMHNDAETRYVDDILRLLVARDGAPLVEPRAYADRFVGICRDFTLLHVSLLRHVGIPARMRSGFADYFGGDGFHYDHVVTEYWDEQRGWLLADAQIADPERHPLPFDPADVPRDRFLTAGTAWRAIRAGAADPDTFGLPLPDQPLVGPWFVAGNIRLDLAALNKVETLLWDVWGVGAQGEGEMADEVRDLYDRAALVTGDDVPFERARALFADHDGLRTPPTVLSLAPFNGPVQVTLR</sequence>
<evidence type="ECO:0000313" key="3">
    <source>
        <dbReference type="Proteomes" id="UP000199341"/>
    </source>
</evidence>
<gene>
    <name evidence="2" type="ORF">SAMN05216259_109286</name>
</gene>
<reference evidence="2 3" key="1">
    <citation type="submission" date="2016-10" db="EMBL/GenBank/DDBJ databases">
        <authorList>
            <person name="de Groot N.N."/>
        </authorList>
    </citation>
    <scope>NUCLEOTIDE SEQUENCE [LARGE SCALE GENOMIC DNA]</scope>
    <source>
        <strain evidence="2 3">CGMCC 4.2022</strain>
    </source>
</reference>
<dbReference type="OrthoDB" id="148799at2"/>
<dbReference type="InterPro" id="IPR038765">
    <property type="entry name" value="Papain-like_cys_pep_sf"/>
</dbReference>
<protein>
    <submittedName>
        <fullName evidence="2">Transglutaminase-like superfamily protein</fullName>
    </submittedName>
</protein>
<feature type="domain" description="Transglutaminase-like" evidence="1">
    <location>
        <begin position="96"/>
        <end position="160"/>
    </location>
</feature>
<organism evidence="2 3">
    <name type="scientific">Actinacidiphila guanduensis</name>
    <dbReference type="NCBI Taxonomy" id="310781"/>
    <lineage>
        <taxon>Bacteria</taxon>
        <taxon>Bacillati</taxon>
        <taxon>Actinomycetota</taxon>
        <taxon>Actinomycetes</taxon>
        <taxon>Kitasatosporales</taxon>
        <taxon>Streptomycetaceae</taxon>
        <taxon>Actinacidiphila</taxon>
    </lineage>
</organism>
<proteinExistence type="predicted"/>
<evidence type="ECO:0000259" key="1">
    <source>
        <dbReference type="SMART" id="SM00460"/>
    </source>
</evidence>
<accession>A0A1H0J9X0</accession>
<dbReference type="Gene3D" id="3.10.620.30">
    <property type="match status" value="1"/>
</dbReference>
<dbReference type="STRING" id="310781.SAMN05216259_109286"/>
<dbReference type="AlphaFoldDB" id="A0A1H0J9X0"/>
<dbReference type="Pfam" id="PF01841">
    <property type="entry name" value="Transglut_core"/>
    <property type="match status" value="1"/>
</dbReference>
<evidence type="ECO:0000313" key="2">
    <source>
        <dbReference type="EMBL" id="SDO40121.1"/>
    </source>
</evidence>
<dbReference type="InterPro" id="IPR002931">
    <property type="entry name" value="Transglutaminase-like"/>
</dbReference>
<dbReference type="SUPFAM" id="SSF54001">
    <property type="entry name" value="Cysteine proteinases"/>
    <property type="match status" value="1"/>
</dbReference>
<keyword evidence="3" id="KW-1185">Reference proteome</keyword>